<dbReference type="AlphaFoldDB" id="A0A2S5G7Q5"/>
<reference evidence="3 4" key="1">
    <citation type="submission" date="2018-02" db="EMBL/GenBank/DDBJ databases">
        <title>Jeotgalibacillus proteolyticum sp. nov. a protease producing bacterium isolated from ocean sediments of Laizhou Bay.</title>
        <authorList>
            <person name="Li Y."/>
        </authorList>
    </citation>
    <scope>NUCLEOTIDE SEQUENCE [LARGE SCALE GENOMIC DNA]</scope>
    <source>
        <strain evidence="3 4">22-7</strain>
    </source>
</reference>
<proteinExistence type="predicted"/>
<dbReference type="PANTHER" id="PTHR33164">
    <property type="entry name" value="TRANSCRIPTIONAL REGULATOR, MARR FAMILY"/>
    <property type="match status" value="1"/>
</dbReference>
<evidence type="ECO:0000259" key="2">
    <source>
        <dbReference type="PROSITE" id="PS50995"/>
    </source>
</evidence>
<keyword evidence="1" id="KW-0238">DNA-binding</keyword>
<name>A0A2S5G7Q5_9BACL</name>
<evidence type="ECO:0000256" key="1">
    <source>
        <dbReference type="ARBA" id="ARBA00023125"/>
    </source>
</evidence>
<dbReference type="PANTHER" id="PTHR33164:SF43">
    <property type="entry name" value="HTH-TYPE TRANSCRIPTIONAL REPRESSOR YETL"/>
    <property type="match status" value="1"/>
</dbReference>
<dbReference type="Gene3D" id="1.10.10.10">
    <property type="entry name" value="Winged helix-like DNA-binding domain superfamily/Winged helix DNA-binding domain"/>
    <property type="match status" value="1"/>
</dbReference>
<dbReference type="EMBL" id="PREZ01000007">
    <property type="protein sequence ID" value="PPA69022.1"/>
    <property type="molecule type" value="Genomic_DNA"/>
</dbReference>
<organism evidence="3 4">
    <name type="scientific">Jeotgalibacillus proteolyticus</name>
    <dbReference type="NCBI Taxonomy" id="2082395"/>
    <lineage>
        <taxon>Bacteria</taxon>
        <taxon>Bacillati</taxon>
        <taxon>Bacillota</taxon>
        <taxon>Bacilli</taxon>
        <taxon>Bacillales</taxon>
        <taxon>Caryophanaceae</taxon>
        <taxon>Jeotgalibacillus</taxon>
    </lineage>
</organism>
<dbReference type="SUPFAM" id="SSF46785">
    <property type="entry name" value="Winged helix' DNA-binding domain"/>
    <property type="match status" value="1"/>
</dbReference>
<dbReference type="GO" id="GO:0006950">
    <property type="term" value="P:response to stress"/>
    <property type="evidence" value="ECO:0007669"/>
    <property type="project" value="TreeGrafter"/>
</dbReference>
<dbReference type="Proteomes" id="UP000239047">
    <property type="component" value="Unassembled WGS sequence"/>
</dbReference>
<dbReference type="GO" id="GO:0003700">
    <property type="term" value="F:DNA-binding transcription factor activity"/>
    <property type="evidence" value="ECO:0007669"/>
    <property type="project" value="InterPro"/>
</dbReference>
<accession>A0A2S5G7Q5</accession>
<dbReference type="GO" id="GO:0003677">
    <property type="term" value="F:DNA binding"/>
    <property type="evidence" value="ECO:0007669"/>
    <property type="project" value="UniProtKB-KW"/>
</dbReference>
<dbReference type="InterPro" id="IPR036388">
    <property type="entry name" value="WH-like_DNA-bd_sf"/>
</dbReference>
<evidence type="ECO:0000313" key="3">
    <source>
        <dbReference type="EMBL" id="PPA69022.1"/>
    </source>
</evidence>
<evidence type="ECO:0000313" key="4">
    <source>
        <dbReference type="Proteomes" id="UP000239047"/>
    </source>
</evidence>
<keyword evidence="4" id="KW-1185">Reference proteome</keyword>
<dbReference type="InterPro" id="IPR039422">
    <property type="entry name" value="MarR/SlyA-like"/>
</dbReference>
<sequence>MACTIHYSLGCVLMSKEMTKAFIQFSEAIWSINAYVGGIMAQDAELKPYSTQQLQTLRIINEHPDISQGEIAAIQGVFKTAISNRIKKLEQNSLIIIDSGRDKRERSVKITEKGIKLIEKSEAIIFGHLNELLHTEFSDEEIVTFTRQLDRINSLLK</sequence>
<dbReference type="SMART" id="SM00347">
    <property type="entry name" value="HTH_MARR"/>
    <property type="match status" value="1"/>
</dbReference>
<dbReference type="InterPro" id="IPR036390">
    <property type="entry name" value="WH_DNA-bd_sf"/>
</dbReference>
<protein>
    <submittedName>
        <fullName evidence="3">MarR family transcriptional regulator</fullName>
    </submittedName>
</protein>
<dbReference type="OrthoDB" id="2401593at2"/>
<dbReference type="Pfam" id="PF12802">
    <property type="entry name" value="MarR_2"/>
    <property type="match status" value="1"/>
</dbReference>
<feature type="domain" description="HTH marR-type" evidence="2">
    <location>
        <begin position="15"/>
        <end position="154"/>
    </location>
</feature>
<gene>
    <name evidence="3" type="ORF">C4B60_17040</name>
</gene>
<dbReference type="InterPro" id="IPR000835">
    <property type="entry name" value="HTH_MarR-typ"/>
</dbReference>
<dbReference type="PROSITE" id="PS50995">
    <property type="entry name" value="HTH_MARR_2"/>
    <property type="match status" value="1"/>
</dbReference>
<comment type="caution">
    <text evidence="3">The sequence shown here is derived from an EMBL/GenBank/DDBJ whole genome shotgun (WGS) entry which is preliminary data.</text>
</comment>